<organism evidence="4">
    <name type="scientific">marine metagenome</name>
    <dbReference type="NCBI Taxonomy" id="408172"/>
    <lineage>
        <taxon>unclassified sequences</taxon>
        <taxon>metagenomes</taxon>
        <taxon>ecological metagenomes</taxon>
    </lineage>
</organism>
<feature type="domain" description="BD-FAE-like" evidence="3">
    <location>
        <begin position="57"/>
        <end position="246"/>
    </location>
</feature>
<dbReference type="GO" id="GO:0016787">
    <property type="term" value="F:hydrolase activity"/>
    <property type="evidence" value="ECO:0007669"/>
    <property type="project" value="UniProtKB-KW"/>
</dbReference>
<dbReference type="InterPro" id="IPR029058">
    <property type="entry name" value="AB_hydrolase_fold"/>
</dbReference>
<evidence type="ECO:0000259" key="3">
    <source>
        <dbReference type="Pfam" id="PF20434"/>
    </source>
</evidence>
<dbReference type="Gene3D" id="3.40.50.1820">
    <property type="entry name" value="alpha/beta hydrolase"/>
    <property type="match status" value="1"/>
</dbReference>
<proteinExistence type="predicted"/>
<accession>A0A382PWQ3</accession>
<sequence length="295" mass="31642">RSFHMKAFTTSIVALALFAGASAQDKEQPLWPNGTPGAKGDSPRDIPTLTPFLAPTGNNSGSAIVICPGGGYGGLASHEGATYAQFLQQHGINGFVLKYRLGSAGYRHPIMLGDAARALRTVRANAKRWKIDPNKIGIMGSSAGGHLASTLLTHFDAGNPQASDPIDRISSRPSLGVLCYPVITLGEFTHRGSKRNLLGDKPPAELVELLSNEKQVTGNTPPTFLWHTVQDNAVPVENSLQFATALRKAGVPFALHVYQKGRHGIGLADKPPFKNIHPWGKDLVFWLKAQGFIVE</sequence>
<dbReference type="SUPFAM" id="SSF53474">
    <property type="entry name" value="alpha/beta-Hydrolases"/>
    <property type="match status" value="1"/>
</dbReference>
<gene>
    <name evidence="4" type="ORF">METZ01_LOCUS329346</name>
</gene>
<dbReference type="PANTHER" id="PTHR48081:SF6">
    <property type="entry name" value="PEPTIDASE S9 PROLYL OLIGOPEPTIDASE CATALYTIC DOMAIN-CONTAINING PROTEIN"/>
    <property type="match status" value="1"/>
</dbReference>
<dbReference type="EMBL" id="UINC01109582">
    <property type="protein sequence ID" value="SVC76492.1"/>
    <property type="molecule type" value="Genomic_DNA"/>
</dbReference>
<feature type="non-terminal residue" evidence="4">
    <location>
        <position position="1"/>
    </location>
</feature>
<dbReference type="InterPro" id="IPR049492">
    <property type="entry name" value="BD-FAE-like_dom"/>
</dbReference>
<protein>
    <recommendedName>
        <fullName evidence="3">BD-FAE-like domain-containing protein</fullName>
    </recommendedName>
</protein>
<dbReference type="AlphaFoldDB" id="A0A382PWQ3"/>
<keyword evidence="1" id="KW-0378">Hydrolase</keyword>
<evidence type="ECO:0000313" key="4">
    <source>
        <dbReference type="EMBL" id="SVC76492.1"/>
    </source>
</evidence>
<feature type="region of interest" description="Disordered" evidence="2">
    <location>
        <begin position="27"/>
        <end position="46"/>
    </location>
</feature>
<dbReference type="PANTHER" id="PTHR48081">
    <property type="entry name" value="AB HYDROLASE SUPERFAMILY PROTEIN C4A8.06C"/>
    <property type="match status" value="1"/>
</dbReference>
<name>A0A382PWQ3_9ZZZZ</name>
<evidence type="ECO:0000256" key="2">
    <source>
        <dbReference type="SAM" id="MobiDB-lite"/>
    </source>
</evidence>
<reference evidence="4" key="1">
    <citation type="submission" date="2018-05" db="EMBL/GenBank/DDBJ databases">
        <authorList>
            <person name="Lanie J.A."/>
            <person name="Ng W.-L."/>
            <person name="Kazmierczak K.M."/>
            <person name="Andrzejewski T.M."/>
            <person name="Davidsen T.M."/>
            <person name="Wayne K.J."/>
            <person name="Tettelin H."/>
            <person name="Glass J.I."/>
            <person name="Rusch D."/>
            <person name="Podicherti R."/>
            <person name="Tsui H.-C.T."/>
            <person name="Winkler M.E."/>
        </authorList>
    </citation>
    <scope>NUCLEOTIDE SEQUENCE</scope>
</reference>
<evidence type="ECO:0000256" key="1">
    <source>
        <dbReference type="ARBA" id="ARBA00022801"/>
    </source>
</evidence>
<dbReference type="Pfam" id="PF20434">
    <property type="entry name" value="BD-FAE"/>
    <property type="match status" value="1"/>
</dbReference>
<dbReference type="InterPro" id="IPR050300">
    <property type="entry name" value="GDXG_lipolytic_enzyme"/>
</dbReference>